<protein>
    <submittedName>
        <fullName evidence="1">Unannotated protein</fullName>
    </submittedName>
</protein>
<dbReference type="EMBL" id="CAEZSF010000013">
    <property type="protein sequence ID" value="CAB4530580.1"/>
    <property type="molecule type" value="Genomic_DNA"/>
</dbReference>
<dbReference type="Gene3D" id="3.40.190.10">
    <property type="entry name" value="Periplasmic binding protein-like II"/>
    <property type="match status" value="2"/>
</dbReference>
<dbReference type="SUPFAM" id="SSF53850">
    <property type="entry name" value="Periplasmic binding protein-like II"/>
    <property type="match status" value="1"/>
</dbReference>
<dbReference type="AlphaFoldDB" id="A0A6J6AUF1"/>
<evidence type="ECO:0000313" key="1">
    <source>
        <dbReference type="EMBL" id="CAB4530580.1"/>
    </source>
</evidence>
<proteinExistence type="predicted"/>
<gene>
    <name evidence="1" type="ORF">UFOPK1358_00281</name>
</gene>
<name>A0A6J6AUF1_9ZZZZ</name>
<accession>A0A6J6AUF1</accession>
<sequence length="127" mass="13800">MAGPEDAKIAAGWDFMKFFNSTPVQVDWTLQGSYLPVSTAVQEDPTIVNYFANDPAGKWLGVANQQLLGLDPDFPGPVIGPYNQYRSGIHKMLEGVVLGGDDPTTALSEFNKKFQSDLDTYAQEVAG</sequence>
<reference evidence="1" key="1">
    <citation type="submission" date="2020-05" db="EMBL/GenBank/DDBJ databases">
        <authorList>
            <person name="Chiriac C."/>
            <person name="Salcher M."/>
            <person name="Ghai R."/>
            <person name="Kavagutti S V."/>
        </authorList>
    </citation>
    <scope>NUCLEOTIDE SEQUENCE</scope>
</reference>
<organism evidence="1">
    <name type="scientific">freshwater metagenome</name>
    <dbReference type="NCBI Taxonomy" id="449393"/>
    <lineage>
        <taxon>unclassified sequences</taxon>
        <taxon>metagenomes</taxon>
        <taxon>ecological metagenomes</taxon>
    </lineage>
</organism>